<dbReference type="NCBIfam" id="TIGR02464">
    <property type="entry name" value="ribofla_fusion"/>
    <property type="match status" value="1"/>
</dbReference>
<accession>A0A0F8WI26</accession>
<dbReference type="AlphaFoldDB" id="A0A0F8WI26"/>
<dbReference type="EMBL" id="LAZR01065075">
    <property type="protein sequence ID" value="KKK56278.1"/>
    <property type="molecule type" value="Genomic_DNA"/>
</dbReference>
<name>A0A0F8WI26_9ZZZZ</name>
<dbReference type="InterPro" id="IPR012816">
    <property type="entry name" value="NADAR"/>
</dbReference>
<evidence type="ECO:0000259" key="1">
    <source>
        <dbReference type="Pfam" id="PF08719"/>
    </source>
</evidence>
<feature type="domain" description="NADAR" evidence="1">
    <location>
        <begin position="11"/>
        <end position="141"/>
    </location>
</feature>
<gene>
    <name evidence="2" type="ORF">LCGC14_3066130</name>
</gene>
<dbReference type="CDD" id="cd15457">
    <property type="entry name" value="NADAR"/>
    <property type="match status" value="1"/>
</dbReference>
<dbReference type="InterPro" id="IPR037238">
    <property type="entry name" value="YbiA-like_sf"/>
</dbReference>
<comment type="caution">
    <text evidence="2">The sequence shown here is derived from an EMBL/GenBank/DDBJ whole genome shotgun (WGS) entry which is preliminary data.</text>
</comment>
<protein>
    <recommendedName>
        <fullName evidence="1">NADAR domain-containing protein</fullName>
    </recommendedName>
</protein>
<evidence type="ECO:0000313" key="2">
    <source>
        <dbReference type="EMBL" id="KKK56278.1"/>
    </source>
</evidence>
<proteinExistence type="predicted"/>
<organism evidence="2">
    <name type="scientific">marine sediment metagenome</name>
    <dbReference type="NCBI Taxonomy" id="412755"/>
    <lineage>
        <taxon>unclassified sequences</taxon>
        <taxon>metagenomes</taxon>
        <taxon>ecological metagenomes</taxon>
    </lineage>
</organism>
<dbReference type="Gene3D" id="1.10.357.40">
    <property type="entry name" value="YbiA-like"/>
    <property type="match status" value="1"/>
</dbReference>
<dbReference type="SUPFAM" id="SSF143990">
    <property type="entry name" value="YbiA-like"/>
    <property type="match status" value="1"/>
</dbReference>
<reference evidence="2" key="1">
    <citation type="journal article" date="2015" name="Nature">
        <title>Complex archaea that bridge the gap between prokaryotes and eukaryotes.</title>
        <authorList>
            <person name="Spang A."/>
            <person name="Saw J.H."/>
            <person name="Jorgensen S.L."/>
            <person name="Zaremba-Niedzwiedzka K."/>
            <person name="Martijn J."/>
            <person name="Lind A.E."/>
            <person name="van Eijk R."/>
            <person name="Schleper C."/>
            <person name="Guy L."/>
            <person name="Ettema T.J."/>
        </authorList>
    </citation>
    <scope>NUCLEOTIDE SEQUENCE</scope>
</reference>
<dbReference type="Pfam" id="PF08719">
    <property type="entry name" value="NADAR"/>
    <property type="match status" value="1"/>
</dbReference>
<sequence length="154" mass="18149">MKVAIRGFNGSYRFLSNFWPCVIYLDEKAYPSLEHAYQAAKTLDEEELAWIRAAPTPWSAKRRGRRVTIREDWDRIKKRIMFELVMDKFTQDESLKKKLLETGNASLVEDNTWGDTYWGKCNGEGKNHLGKILMRARKEIRQLDRHGKVWLGRT</sequence>